<accession>A0A916VX78</accession>
<organism evidence="2 3">
    <name type="scientific">Pelagibacterium lentulum</name>
    <dbReference type="NCBI Taxonomy" id="2029865"/>
    <lineage>
        <taxon>Bacteria</taxon>
        <taxon>Pseudomonadati</taxon>
        <taxon>Pseudomonadota</taxon>
        <taxon>Alphaproteobacteria</taxon>
        <taxon>Hyphomicrobiales</taxon>
        <taxon>Devosiaceae</taxon>
        <taxon>Pelagibacterium</taxon>
    </lineage>
</organism>
<dbReference type="OrthoDB" id="1550938at2"/>
<evidence type="ECO:0000259" key="1">
    <source>
        <dbReference type="Pfam" id="PF17194"/>
    </source>
</evidence>
<evidence type="ECO:0000313" key="2">
    <source>
        <dbReference type="EMBL" id="GGA48498.1"/>
    </source>
</evidence>
<dbReference type="RefSeq" id="WP_127074142.1">
    <property type="nucleotide sequence ID" value="NZ_BMKB01000003.1"/>
</dbReference>
<protein>
    <recommendedName>
        <fullName evidence="1">Transcriptional regulator AbiEi antitoxin N-terminal domain-containing protein</fullName>
    </recommendedName>
</protein>
<dbReference type="Pfam" id="PF17194">
    <property type="entry name" value="AbiEi_3_N"/>
    <property type="match status" value="1"/>
</dbReference>
<dbReference type="EMBL" id="BMKB01000003">
    <property type="protein sequence ID" value="GGA48498.1"/>
    <property type="molecule type" value="Genomic_DNA"/>
</dbReference>
<dbReference type="Pfam" id="PF11459">
    <property type="entry name" value="AbiEi_3"/>
    <property type="match status" value="1"/>
</dbReference>
<gene>
    <name evidence="2" type="ORF">GCM10011499_17850</name>
</gene>
<comment type="caution">
    <text evidence="2">The sequence shown here is derived from an EMBL/GenBank/DDBJ whole genome shotgun (WGS) entry which is preliminary data.</text>
</comment>
<evidence type="ECO:0000313" key="3">
    <source>
        <dbReference type="Proteomes" id="UP000596977"/>
    </source>
</evidence>
<sequence length="236" mass="26665">MTLEKYGLLKQVLTHARPGQPLTAAWLAEQGVSAQLAYHYVQAGWLVRLGHGWFLRAGDEPVLLLSLEALPGNFHIGGKTALAWHGYQHNLAHRPDTELFAQGPFRLPEWMQAHFPLTVRKRHLFDDHAQGVALWRDMASLRVAEPERAVLEMLWGVPQHQTLEEATHLVESLFGLRATLMQPLLESCRSIKAVRLFLNLAKQASLPIMEELDRTRIRAGSATPYVRRHATGTIRT</sequence>
<proteinExistence type="predicted"/>
<dbReference type="AlphaFoldDB" id="A0A916VX78"/>
<keyword evidence="3" id="KW-1185">Reference proteome</keyword>
<feature type="domain" description="Transcriptional regulator AbiEi antitoxin N-terminal" evidence="1">
    <location>
        <begin position="9"/>
        <end position="92"/>
    </location>
</feature>
<dbReference type="InterPro" id="IPR021561">
    <property type="entry name" value="AbiEi_3"/>
</dbReference>
<dbReference type="Proteomes" id="UP000596977">
    <property type="component" value="Unassembled WGS sequence"/>
</dbReference>
<name>A0A916VX78_9HYPH</name>
<dbReference type="InterPro" id="IPR033455">
    <property type="entry name" value="AbiEi_3_N"/>
</dbReference>
<reference evidence="2 3" key="1">
    <citation type="journal article" date="2014" name="Int. J. Syst. Evol. Microbiol.">
        <title>Complete genome sequence of Corynebacterium casei LMG S-19264T (=DSM 44701T), isolated from a smear-ripened cheese.</title>
        <authorList>
            <consortium name="US DOE Joint Genome Institute (JGI-PGF)"/>
            <person name="Walter F."/>
            <person name="Albersmeier A."/>
            <person name="Kalinowski J."/>
            <person name="Ruckert C."/>
        </authorList>
    </citation>
    <scope>NUCLEOTIDE SEQUENCE [LARGE SCALE GENOMIC DNA]</scope>
    <source>
        <strain evidence="2 3">CGMCC 1.15896</strain>
    </source>
</reference>